<dbReference type="CDD" id="cd04647">
    <property type="entry name" value="LbH_MAT_like"/>
    <property type="match status" value="1"/>
</dbReference>
<dbReference type="InterPro" id="IPR011004">
    <property type="entry name" value="Trimer_LpxA-like_sf"/>
</dbReference>
<keyword evidence="3" id="KW-1185">Reference proteome</keyword>
<dbReference type="PANTHER" id="PTHR23416:SF78">
    <property type="entry name" value="LIPOPOLYSACCHARIDE BIOSYNTHESIS O-ACETYL TRANSFERASE WBBJ-RELATED"/>
    <property type="match status" value="1"/>
</dbReference>
<keyword evidence="2" id="KW-0808">Transferase</keyword>
<dbReference type="Proteomes" id="UP001372526">
    <property type="component" value="Unassembled WGS sequence"/>
</dbReference>
<evidence type="ECO:0000313" key="2">
    <source>
        <dbReference type="EMBL" id="MEI4801760.1"/>
    </source>
</evidence>
<feature type="transmembrane region" description="Helical" evidence="1">
    <location>
        <begin position="21"/>
        <end position="44"/>
    </location>
</feature>
<evidence type="ECO:0000313" key="3">
    <source>
        <dbReference type="Proteomes" id="UP001372526"/>
    </source>
</evidence>
<evidence type="ECO:0000256" key="1">
    <source>
        <dbReference type="SAM" id="Phobius"/>
    </source>
</evidence>
<dbReference type="GO" id="GO:0016746">
    <property type="term" value="F:acyltransferase activity"/>
    <property type="evidence" value="ECO:0007669"/>
    <property type="project" value="UniProtKB-KW"/>
</dbReference>
<keyword evidence="1" id="KW-0472">Membrane</keyword>
<dbReference type="Pfam" id="PF00132">
    <property type="entry name" value="Hexapep"/>
    <property type="match status" value="1"/>
</dbReference>
<organism evidence="2 3">
    <name type="scientific">Bacillus bruguierae</name>
    <dbReference type="NCBI Taxonomy" id="3127667"/>
    <lineage>
        <taxon>Bacteria</taxon>
        <taxon>Bacillati</taxon>
        <taxon>Bacillota</taxon>
        <taxon>Bacilli</taxon>
        <taxon>Bacillales</taxon>
        <taxon>Bacillaceae</taxon>
        <taxon>Bacillus</taxon>
    </lineage>
</organism>
<dbReference type="EMBL" id="JBAWSX010000005">
    <property type="protein sequence ID" value="MEI4801760.1"/>
    <property type="molecule type" value="Genomic_DNA"/>
</dbReference>
<reference evidence="2 3" key="1">
    <citation type="submission" date="2024-01" db="EMBL/GenBank/DDBJ databases">
        <title>Seven novel Bacillus-like species.</title>
        <authorList>
            <person name="Liu G."/>
        </authorList>
    </citation>
    <scope>NUCLEOTIDE SEQUENCE [LARGE SCALE GENOMIC DNA]</scope>
    <source>
        <strain evidence="2 3">FJAT-51639</strain>
    </source>
</reference>
<dbReference type="PANTHER" id="PTHR23416">
    <property type="entry name" value="SIALIC ACID SYNTHASE-RELATED"/>
    <property type="match status" value="1"/>
</dbReference>
<keyword evidence="1" id="KW-1133">Transmembrane helix</keyword>
<proteinExistence type="predicted"/>
<keyword evidence="2" id="KW-0012">Acyltransferase</keyword>
<dbReference type="Gene3D" id="2.160.10.10">
    <property type="entry name" value="Hexapeptide repeat proteins"/>
    <property type="match status" value="1"/>
</dbReference>
<name>A0ABU8FGE2_9BACI</name>
<keyword evidence="1" id="KW-0812">Transmembrane</keyword>
<dbReference type="InterPro" id="IPR001451">
    <property type="entry name" value="Hexapep"/>
</dbReference>
<dbReference type="RefSeq" id="WP_336472408.1">
    <property type="nucleotide sequence ID" value="NZ_JBAWSX010000005.1"/>
</dbReference>
<accession>A0ABU8FGE2</accession>
<dbReference type="InterPro" id="IPR051159">
    <property type="entry name" value="Hexapeptide_acetyltransf"/>
</dbReference>
<sequence>MINILKKIFQTLVTESRNRGLYFAVLMNLSHLIGVLRGVFYKLIYFRNINCSIFALQTKSRIEVFNKHSKINIGKFVFVRRNTSIRIDFNGVLDIGEKVFINDNCNINCINKISIGKNTKIAPNVSINDHDHNYKNIEDEHLIKGEVKIGENVWIGSNVVILRDTFIGDNTVIAAGSVVKGNIPSNTLFVNKRENVCINRTS</sequence>
<dbReference type="SUPFAM" id="SSF51161">
    <property type="entry name" value="Trimeric LpxA-like enzymes"/>
    <property type="match status" value="1"/>
</dbReference>
<comment type="caution">
    <text evidence="2">The sequence shown here is derived from an EMBL/GenBank/DDBJ whole genome shotgun (WGS) entry which is preliminary data.</text>
</comment>
<protein>
    <submittedName>
        <fullName evidence="2">Acyltransferase</fullName>
        <ecNumber evidence="2">2.3.1.-</ecNumber>
    </submittedName>
</protein>
<gene>
    <name evidence="2" type="ORF">WAZ07_10545</name>
</gene>
<dbReference type="EC" id="2.3.1.-" evidence="2"/>